<feature type="transmembrane region" description="Helical" evidence="9">
    <location>
        <begin position="46"/>
        <end position="63"/>
    </location>
</feature>
<evidence type="ECO:0000256" key="6">
    <source>
        <dbReference type="ARBA" id="ARBA00022989"/>
    </source>
</evidence>
<dbReference type="GO" id="GO:0055085">
    <property type="term" value="P:transmembrane transport"/>
    <property type="evidence" value="ECO:0007669"/>
    <property type="project" value="InterPro"/>
</dbReference>
<dbReference type="GO" id="GO:0043190">
    <property type="term" value="C:ATP-binding cassette (ABC) transporter complex"/>
    <property type="evidence" value="ECO:0007669"/>
    <property type="project" value="InterPro"/>
</dbReference>
<evidence type="ECO:0000256" key="3">
    <source>
        <dbReference type="ARBA" id="ARBA00022448"/>
    </source>
</evidence>
<dbReference type="CDD" id="cd06550">
    <property type="entry name" value="TM_ABC_iron-siderophores_like"/>
    <property type="match status" value="1"/>
</dbReference>
<dbReference type="GO" id="GO:0010043">
    <property type="term" value="P:response to zinc ion"/>
    <property type="evidence" value="ECO:0007669"/>
    <property type="project" value="TreeGrafter"/>
</dbReference>
<keyword evidence="3 8" id="KW-0813">Transport</keyword>
<keyword evidence="6 9" id="KW-1133">Transmembrane helix</keyword>
<keyword evidence="7 9" id="KW-0472">Membrane</keyword>
<feature type="transmembrane region" description="Helical" evidence="9">
    <location>
        <begin position="234"/>
        <end position="252"/>
    </location>
</feature>
<feature type="transmembrane region" description="Helical" evidence="9">
    <location>
        <begin position="264"/>
        <end position="284"/>
    </location>
</feature>
<evidence type="ECO:0000256" key="4">
    <source>
        <dbReference type="ARBA" id="ARBA00022475"/>
    </source>
</evidence>
<dbReference type="SUPFAM" id="SSF81345">
    <property type="entry name" value="ABC transporter involved in vitamin B12 uptake, BtuC"/>
    <property type="match status" value="1"/>
</dbReference>
<keyword evidence="4" id="KW-1003">Cell membrane</keyword>
<dbReference type="PANTHER" id="PTHR30477:SF3">
    <property type="entry name" value="METAL TRANSPORT SYSTEM MEMBRANE PROTEIN CT_069-RELATED"/>
    <property type="match status" value="1"/>
</dbReference>
<comment type="similarity">
    <text evidence="2 8">Belongs to the ABC-3 integral membrane protein family.</text>
</comment>
<dbReference type="Pfam" id="PF00950">
    <property type="entry name" value="ABC-3"/>
    <property type="match status" value="1"/>
</dbReference>
<dbReference type="OrthoDB" id="9788905at2"/>
<feature type="transmembrane region" description="Helical" evidence="9">
    <location>
        <begin position="98"/>
        <end position="118"/>
    </location>
</feature>
<evidence type="ECO:0000256" key="9">
    <source>
        <dbReference type="SAM" id="Phobius"/>
    </source>
</evidence>
<evidence type="ECO:0000256" key="2">
    <source>
        <dbReference type="ARBA" id="ARBA00008034"/>
    </source>
</evidence>
<comment type="subcellular location">
    <subcellularLocation>
        <location evidence="1 8">Cell membrane</location>
        <topology evidence="1 8">Multi-pass membrane protein</topology>
    </subcellularLocation>
</comment>
<evidence type="ECO:0000256" key="1">
    <source>
        <dbReference type="ARBA" id="ARBA00004651"/>
    </source>
</evidence>
<dbReference type="InterPro" id="IPR001626">
    <property type="entry name" value="ABC_TroCD"/>
</dbReference>
<evidence type="ECO:0000256" key="5">
    <source>
        <dbReference type="ARBA" id="ARBA00022692"/>
    </source>
</evidence>
<reference evidence="10 11" key="1">
    <citation type="submission" date="2017-12" db="EMBL/GenBank/DDBJ databases">
        <title>Phylogenetic diversity of female urinary microbiome.</title>
        <authorList>
            <person name="Thomas-White K."/>
            <person name="Wolfe A.J."/>
        </authorList>
    </citation>
    <scope>NUCLEOTIDE SEQUENCE [LARGE SCALE GENOMIC DNA]</scope>
    <source>
        <strain evidence="10 11">UMB0898</strain>
    </source>
</reference>
<dbReference type="AlphaFoldDB" id="A0A2I1K4Q3"/>
<comment type="caution">
    <text evidence="10">The sequence shown here is derived from an EMBL/GenBank/DDBJ whole genome shotgun (WGS) entry which is preliminary data.</text>
</comment>
<organism evidence="10 11">
    <name type="scientific">Falseniella ignava</name>
    <dbReference type="NCBI Taxonomy" id="137730"/>
    <lineage>
        <taxon>Bacteria</taxon>
        <taxon>Bacillati</taxon>
        <taxon>Bacillota</taxon>
        <taxon>Bacilli</taxon>
        <taxon>Lactobacillales</taxon>
        <taxon>Aerococcaceae</taxon>
        <taxon>Falseniella</taxon>
    </lineage>
</organism>
<evidence type="ECO:0000313" key="10">
    <source>
        <dbReference type="EMBL" id="PKY90623.1"/>
    </source>
</evidence>
<evidence type="ECO:0000256" key="7">
    <source>
        <dbReference type="ARBA" id="ARBA00023136"/>
    </source>
</evidence>
<dbReference type="PANTHER" id="PTHR30477">
    <property type="entry name" value="ABC-TRANSPORTER METAL-BINDING PROTEIN"/>
    <property type="match status" value="1"/>
</dbReference>
<accession>A0A2I1K4Q3</accession>
<gene>
    <name evidence="10" type="ORF">CYJ57_00160</name>
</gene>
<dbReference type="Proteomes" id="UP000234384">
    <property type="component" value="Unassembled WGS sequence"/>
</dbReference>
<dbReference type="InterPro" id="IPR037294">
    <property type="entry name" value="ABC_BtuC-like"/>
</dbReference>
<feature type="transmembrane region" description="Helical" evidence="9">
    <location>
        <begin position="150"/>
        <end position="169"/>
    </location>
</feature>
<feature type="transmembrane region" description="Helical" evidence="9">
    <location>
        <begin position="12"/>
        <end position="34"/>
    </location>
</feature>
<sequence>MTMLDWQILTSYSFILIAVGTFLLASSAGVIGTISVLKGQSLIGDAIGHAAYPGIIIAFMLTLTKNPTYLLLGALFTGTLAFGLIQLINHYSKVELDAILAIVLSMFFGMGMVLKTWIQGHPIYSQQSQAGLNNYIFGQAAYIMEQDVRLILIVSIISLSIFALFFKEFKIFIFDEGYSQATGFHAKTMYTLLVLMTMFIIGVGLKLVGTILIASLLIVPAVTALQWSNQYHKVCFIAAGVGGISAVIGTYISTVHLGFSTGPTIIVVMTTLALISLVIGRRGVIHRWRQRRSSKC</sequence>
<name>A0A2I1K4Q3_9LACT</name>
<protein>
    <submittedName>
        <fullName evidence="10">Zinc ABC transporter permease</fullName>
    </submittedName>
</protein>
<dbReference type="EMBL" id="PKHE01000001">
    <property type="protein sequence ID" value="PKY90623.1"/>
    <property type="molecule type" value="Genomic_DNA"/>
</dbReference>
<dbReference type="Gene3D" id="1.10.3470.10">
    <property type="entry name" value="ABC transporter involved in vitamin B12 uptake, BtuC"/>
    <property type="match status" value="1"/>
</dbReference>
<proteinExistence type="inferred from homology"/>
<evidence type="ECO:0000313" key="11">
    <source>
        <dbReference type="Proteomes" id="UP000234384"/>
    </source>
</evidence>
<keyword evidence="5 8" id="KW-0812">Transmembrane</keyword>
<evidence type="ECO:0000256" key="8">
    <source>
        <dbReference type="RuleBase" id="RU003943"/>
    </source>
</evidence>
<feature type="transmembrane region" description="Helical" evidence="9">
    <location>
        <begin position="189"/>
        <end position="222"/>
    </location>
</feature>
<feature type="transmembrane region" description="Helical" evidence="9">
    <location>
        <begin position="70"/>
        <end position="92"/>
    </location>
</feature>